<comment type="caution">
    <text evidence="11">The sequence shown here is derived from an EMBL/GenBank/DDBJ whole genome shotgun (WGS) entry which is preliminary data.</text>
</comment>
<dbReference type="PROSITE" id="PS51318">
    <property type="entry name" value="TAT"/>
    <property type="match status" value="1"/>
</dbReference>
<dbReference type="Gene3D" id="3.20.20.80">
    <property type="entry name" value="Glycosidases"/>
    <property type="match status" value="1"/>
</dbReference>
<keyword evidence="5 8" id="KW-0732">Signal</keyword>
<dbReference type="Pfam" id="PF21253">
    <property type="entry name" value="Mann_GBD_bact"/>
    <property type="match status" value="1"/>
</dbReference>
<reference evidence="11 12" key="1">
    <citation type="submission" date="2019-01" db="EMBL/GenBank/DDBJ databases">
        <authorList>
            <person name="Li J."/>
        </authorList>
    </citation>
    <scope>NUCLEOTIDE SEQUENCE [LARGE SCALE GENOMIC DNA]</scope>
    <source>
        <strain evidence="11 12">CCUG 35506</strain>
    </source>
</reference>
<dbReference type="Proteomes" id="UP000292935">
    <property type="component" value="Unassembled WGS sequence"/>
</dbReference>
<evidence type="ECO:0000256" key="6">
    <source>
        <dbReference type="ARBA" id="ARBA00022801"/>
    </source>
</evidence>
<dbReference type="InterPro" id="IPR001547">
    <property type="entry name" value="Glyco_hydro_5"/>
</dbReference>
<dbReference type="InterPro" id="IPR045053">
    <property type="entry name" value="MAN-like"/>
</dbReference>
<proteinExistence type="predicted"/>
<keyword evidence="4" id="KW-0964">Secreted</keyword>
<feature type="signal peptide" evidence="8">
    <location>
        <begin position="1"/>
        <end position="34"/>
    </location>
</feature>
<keyword evidence="12" id="KW-1185">Reference proteome</keyword>
<dbReference type="InterPro" id="IPR049475">
    <property type="entry name" value="Mann_GBD_bact"/>
</dbReference>
<dbReference type="Pfam" id="PF17963">
    <property type="entry name" value="Big_9"/>
    <property type="match status" value="1"/>
</dbReference>
<evidence type="ECO:0000256" key="4">
    <source>
        <dbReference type="ARBA" id="ARBA00022525"/>
    </source>
</evidence>
<evidence type="ECO:0000256" key="2">
    <source>
        <dbReference type="ARBA" id="ARBA00004613"/>
    </source>
</evidence>
<dbReference type="AlphaFoldDB" id="A0A4Q2JUJ0"/>
<evidence type="ECO:0000259" key="9">
    <source>
        <dbReference type="Pfam" id="PF21253"/>
    </source>
</evidence>
<dbReference type="GO" id="GO:0000272">
    <property type="term" value="P:polysaccharide catabolic process"/>
    <property type="evidence" value="ECO:0007669"/>
    <property type="project" value="InterPro"/>
</dbReference>
<dbReference type="EC" id="3.2.1.78" evidence="3"/>
<keyword evidence="7" id="KW-0326">Glycosidase</keyword>
<dbReference type="Gene3D" id="2.60.120.260">
    <property type="entry name" value="Galactose-binding domain-like"/>
    <property type="match status" value="1"/>
</dbReference>
<evidence type="ECO:0000256" key="3">
    <source>
        <dbReference type="ARBA" id="ARBA00012706"/>
    </source>
</evidence>
<evidence type="ECO:0000256" key="5">
    <source>
        <dbReference type="ARBA" id="ARBA00022729"/>
    </source>
</evidence>
<comment type="catalytic activity">
    <reaction evidence="1">
        <text>Random hydrolysis of (1-&gt;4)-beta-D-mannosidic linkages in mannans, galactomannans and glucomannans.</text>
        <dbReference type="EC" id="3.2.1.78"/>
    </reaction>
</comment>
<evidence type="ECO:0000256" key="8">
    <source>
        <dbReference type="SAM" id="SignalP"/>
    </source>
</evidence>
<evidence type="ECO:0000256" key="7">
    <source>
        <dbReference type="ARBA" id="ARBA00023295"/>
    </source>
</evidence>
<dbReference type="GO" id="GO:0005576">
    <property type="term" value="C:extracellular region"/>
    <property type="evidence" value="ECO:0007669"/>
    <property type="project" value="UniProtKB-SubCell"/>
</dbReference>
<dbReference type="InterPro" id="IPR017853">
    <property type="entry name" value="GH"/>
</dbReference>
<evidence type="ECO:0000259" key="10">
    <source>
        <dbReference type="Pfam" id="PF26410"/>
    </source>
</evidence>
<dbReference type="InterPro" id="IPR006311">
    <property type="entry name" value="TAT_signal"/>
</dbReference>
<evidence type="ECO:0000256" key="1">
    <source>
        <dbReference type="ARBA" id="ARBA00001678"/>
    </source>
</evidence>
<keyword evidence="6" id="KW-0378">Hydrolase</keyword>
<dbReference type="EMBL" id="SDPO01000001">
    <property type="protein sequence ID" value="RXZ50439.1"/>
    <property type="molecule type" value="Genomic_DNA"/>
</dbReference>
<dbReference type="RefSeq" id="WP_129230253.1">
    <property type="nucleotide sequence ID" value="NZ_SDPO01000001.1"/>
</dbReference>
<gene>
    <name evidence="11" type="ORF">ESP57_01050</name>
</gene>
<dbReference type="Pfam" id="PF26410">
    <property type="entry name" value="GH5_mannosidase"/>
    <property type="match status" value="1"/>
</dbReference>
<dbReference type="PANTHER" id="PTHR31451:SF39">
    <property type="entry name" value="MANNAN ENDO-1,4-BETA-MANNOSIDASE 1"/>
    <property type="match status" value="1"/>
</dbReference>
<feature type="chain" id="PRO_5020922859" description="mannan endo-1,4-beta-mannosidase" evidence="8">
    <location>
        <begin position="35"/>
        <end position="690"/>
    </location>
</feature>
<feature type="domain" description="Mannanase galactose-binding" evidence="9">
    <location>
        <begin position="553"/>
        <end position="678"/>
    </location>
</feature>
<organism evidence="11 12">
    <name type="scientific">Agromyces fucosus</name>
    <dbReference type="NCBI Taxonomy" id="41985"/>
    <lineage>
        <taxon>Bacteria</taxon>
        <taxon>Bacillati</taxon>
        <taxon>Actinomycetota</taxon>
        <taxon>Actinomycetes</taxon>
        <taxon>Micrococcales</taxon>
        <taxon>Microbacteriaceae</taxon>
        <taxon>Agromyces</taxon>
    </lineage>
</organism>
<dbReference type="Gene3D" id="2.60.40.3440">
    <property type="match status" value="1"/>
</dbReference>
<name>A0A4Q2JUJ0_9MICO</name>
<evidence type="ECO:0000313" key="11">
    <source>
        <dbReference type="EMBL" id="RXZ50439.1"/>
    </source>
</evidence>
<protein>
    <recommendedName>
        <fullName evidence="3">mannan endo-1,4-beta-mannosidase</fullName>
        <ecNumber evidence="3">3.2.1.78</ecNumber>
    </recommendedName>
</protein>
<comment type="subcellular location">
    <subcellularLocation>
        <location evidence="2">Secreted</location>
    </subcellularLocation>
</comment>
<feature type="domain" description="Glycoside hydrolase family 5" evidence="10">
    <location>
        <begin position="52"/>
        <end position="280"/>
    </location>
</feature>
<dbReference type="OrthoDB" id="9762066at2"/>
<dbReference type="SUPFAM" id="SSF51445">
    <property type="entry name" value="(Trans)glycosidases"/>
    <property type="match status" value="1"/>
</dbReference>
<sequence>MTHRSTSRARVLATALGAVLAATSVVGLAGPAVAAPASAAASVSSKATPTPFVKASGSRLTLAGKAYEFAGTNNYYLGYKSEAMVDAVLDDAKTAGFDVIRTWGFQDFQNPDGSDSVHQNFEGVWYQAWDEASGAPIVNTGADGLEKLDYAIAEAGERGLKLVIPFTNNWNAFGGMDQYVRWAGLDEHADFYTDPTIRGWFQDWISTLLNRTNTVTGVQYKDDPTILSWELANEPRCTSAGVYPDGDCDTTTITTWADEMSTFVKSIDRNHLLSAGDEGFFCRPADQWILTQKYGASGYGPGFGEDCADGVDTVALASLPNIDLMSMHLYPDHWKTSTAWGTGWITEHAKAAAKIDKPVYLGEFGITDKATRMPVYEEWLKTIRLLGVDGTLYWMLASQQDDGTPYADYDGFTVYCPSPVCELMSDQAKLVPLSLSGAKTLLEIIADHDAVTIQRDTTAVVDVLANDVSFTLPVRAKTLDLDPGTRGRQTSIVRAGGTAAIQAGGTVLVTPDAGFTGKVEFPYSVGNGIDTAQATLTVTVKPAPGDPVVLASWESGLEGWAPANWQSDPGALSTGAAGATDGASALQVSSKGAWFGSPADSPLLDLSTKSSLEFDVTTAVTGSSVSIAVRSGGDWTWCQSPWTWVPENTSTTVTVPMETFGCDVTTLTDVHDVLVYFNAGEYSIDRLTLR</sequence>
<evidence type="ECO:0000313" key="12">
    <source>
        <dbReference type="Proteomes" id="UP000292935"/>
    </source>
</evidence>
<accession>A0A4Q2JUJ0</accession>
<dbReference type="GO" id="GO:0016985">
    <property type="term" value="F:mannan endo-1,4-beta-mannosidase activity"/>
    <property type="evidence" value="ECO:0007669"/>
    <property type="project" value="TreeGrafter"/>
</dbReference>
<dbReference type="PANTHER" id="PTHR31451">
    <property type="match status" value="1"/>
</dbReference>